<sequence>MVFTRVWNGSQRLSARLVTTKHGIDSHPLYHDCVCKILQNQSKPFISPPLLQIGHWCISQTYSCVFSALTSSHGYESRFSYDSAGLPLCFFACVSRVSSVFYILILAISRVQHGIQKAEVRGRIMIV</sequence>
<accession>A0A5M9JC21</accession>
<comment type="caution">
    <text evidence="2">The sequence shown here is derived from an EMBL/GenBank/DDBJ whole genome shotgun (WGS) entry which is preliminary data.</text>
</comment>
<evidence type="ECO:0000256" key="1">
    <source>
        <dbReference type="SAM" id="Phobius"/>
    </source>
</evidence>
<keyword evidence="1" id="KW-0472">Membrane</keyword>
<reference evidence="2 3" key="1">
    <citation type="submission" date="2019-06" db="EMBL/GenBank/DDBJ databases">
        <title>Genome Sequence of the Brown Rot Fungal Pathogen Monilinia fructicola.</title>
        <authorList>
            <person name="De Miccolis Angelini R.M."/>
            <person name="Landi L."/>
            <person name="Abate D."/>
            <person name="Pollastro S."/>
            <person name="Romanazzi G."/>
            <person name="Faretra F."/>
        </authorList>
    </citation>
    <scope>NUCLEOTIDE SEQUENCE [LARGE SCALE GENOMIC DNA]</scope>
    <source>
        <strain evidence="2 3">Mfrc123</strain>
    </source>
</reference>
<keyword evidence="3" id="KW-1185">Reference proteome</keyword>
<protein>
    <submittedName>
        <fullName evidence="2">Uncharacterized protein</fullName>
    </submittedName>
</protein>
<evidence type="ECO:0000313" key="2">
    <source>
        <dbReference type="EMBL" id="KAA8567158.1"/>
    </source>
</evidence>
<evidence type="ECO:0000313" key="3">
    <source>
        <dbReference type="Proteomes" id="UP000322873"/>
    </source>
</evidence>
<feature type="transmembrane region" description="Helical" evidence="1">
    <location>
        <begin position="84"/>
        <end position="108"/>
    </location>
</feature>
<keyword evidence="1" id="KW-1133">Transmembrane helix</keyword>
<keyword evidence="1" id="KW-0812">Transmembrane</keyword>
<dbReference type="AlphaFoldDB" id="A0A5M9JC21"/>
<dbReference type="EMBL" id="VICG01000011">
    <property type="protein sequence ID" value="KAA8567158.1"/>
    <property type="molecule type" value="Genomic_DNA"/>
</dbReference>
<proteinExistence type="predicted"/>
<name>A0A5M9JC21_MONFR</name>
<organism evidence="2 3">
    <name type="scientific">Monilinia fructicola</name>
    <name type="common">Brown rot fungus</name>
    <name type="synonym">Ciboria fructicola</name>
    <dbReference type="NCBI Taxonomy" id="38448"/>
    <lineage>
        <taxon>Eukaryota</taxon>
        <taxon>Fungi</taxon>
        <taxon>Dikarya</taxon>
        <taxon>Ascomycota</taxon>
        <taxon>Pezizomycotina</taxon>
        <taxon>Leotiomycetes</taxon>
        <taxon>Helotiales</taxon>
        <taxon>Sclerotiniaceae</taxon>
        <taxon>Monilinia</taxon>
    </lineage>
</organism>
<dbReference type="Proteomes" id="UP000322873">
    <property type="component" value="Unassembled WGS sequence"/>
</dbReference>
<gene>
    <name evidence="2" type="ORF">EYC84_010220</name>
</gene>